<evidence type="ECO:0000259" key="1">
    <source>
        <dbReference type="PROSITE" id="PS50195"/>
    </source>
</evidence>
<gene>
    <name evidence="2" type="ORF">B296_00003881</name>
</gene>
<dbReference type="EMBL" id="AMZH03001181">
    <property type="protein sequence ID" value="RRT80301.1"/>
    <property type="molecule type" value="Genomic_DNA"/>
</dbReference>
<dbReference type="PROSITE" id="PS50195">
    <property type="entry name" value="PX"/>
    <property type="match status" value="1"/>
</dbReference>
<reference evidence="2 3" key="1">
    <citation type="journal article" date="2014" name="Agronomy (Basel)">
        <title>A Draft Genome Sequence for Ensete ventricosum, the Drought-Tolerant Tree Against Hunger.</title>
        <authorList>
            <person name="Harrison J."/>
            <person name="Moore K.A."/>
            <person name="Paszkiewicz K."/>
            <person name="Jones T."/>
            <person name="Grant M."/>
            <person name="Ambacheew D."/>
            <person name="Muzemil S."/>
            <person name="Studholme D.J."/>
        </authorList>
    </citation>
    <scope>NUCLEOTIDE SEQUENCE [LARGE SCALE GENOMIC DNA]</scope>
</reference>
<dbReference type="PANTHER" id="PTHR10555:SF170">
    <property type="entry name" value="FI18122P1"/>
    <property type="match status" value="1"/>
</dbReference>
<name>A0A427AVQ1_ENSVE</name>
<dbReference type="InterPro" id="IPR001683">
    <property type="entry name" value="PX_dom"/>
</dbReference>
<evidence type="ECO:0000313" key="2">
    <source>
        <dbReference type="EMBL" id="RRT80301.1"/>
    </source>
</evidence>
<sequence>AYISYRVITRVNLCPPDSPLFCLDTCVMYPEKFRFSTEFIEMRRQALDMFINRIASHPELKQSEDLRTFLQEDEEV</sequence>
<dbReference type="Gene3D" id="3.30.1520.10">
    <property type="entry name" value="Phox-like domain"/>
    <property type="match status" value="1"/>
</dbReference>
<dbReference type="GO" id="GO:0035091">
    <property type="term" value="F:phosphatidylinositol binding"/>
    <property type="evidence" value="ECO:0007669"/>
    <property type="project" value="InterPro"/>
</dbReference>
<dbReference type="SUPFAM" id="SSF64268">
    <property type="entry name" value="PX domain"/>
    <property type="match status" value="1"/>
</dbReference>
<organism evidence="2 3">
    <name type="scientific">Ensete ventricosum</name>
    <name type="common">Abyssinian banana</name>
    <name type="synonym">Musa ensete</name>
    <dbReference type="NCBI Taxonomy" id="4639"/>
    <lineage>
        <taxon>Eukaryota</taxon>
        <taxon>Viridiplantae</taxon>
        <taxon>Streptophyta</taxon>
        <taxon>Embryophyta</taxon>
        <taxon>Tracheophyta</taxon>
        <taxon>Spermatophyta</taxon>
        <taxon>Magnoliopsida</taxon>
        <taxon>Liliopsida</taxon>
        <taxon>Zingiberales</taxon>
        <taxon>Musaceae</taxon>
        <taxon>Ensete</taxon>
    </lineage>
</organism>
<dbReference type="Proteomes" id="UP000287651">
    <property type="component" value="Unassembled WGS sequence"/>
</dbReference>
<protein>
    <recommendedName>
        <fullName evidence="1">PX domain-containing protein</fullName>
    </recommendedName>
</protein>
<dbReference type="GO" id="GO:0016020">
    <property type="term" value="C:membrane"/>
    <property type="evidence" value="ECO:0007669"/>
    <property type="project" value="UniProtKB-ARBA"/>
</dbReference>
<dbReference type="Pfam" id="PF00787">
    <property type="entry name" value="PX"/>
    <property type="match status" value="1"/>
</dbReference>
<feature type="domain" description="PX" evidence="1">
    <location>
        <begin position="1"/>
        <end position="76"/>
    </location>
</feature>
<accession>A0A427AVQ1</accession>
<feature type="non-terminal residue" evidence="2">
    <location>
        <position position="1"/>
    </location>
</feature>
<dbReference type="PANTHER" id="PTHR10555">
    <property type="entry name" value="SORTING NEXIN"/>
    <property type="match status" value="1"/>
</dbReference>
<dbReference type="GO" id="GO:0005768">
    <property type="term" value="C:endosome"/>
    <property type="evidence" value="ECO:0007669"/>
    <property type="project" value="UniProtKB-ARBA"/>
</dbReference>
<dbReference type="InterPro" id="IPR036871">
    <property type="entry name" value="PX_dom_sf"/>
</dbReference>
<proteinExistence type="predicted"/>
<comment type="caution">
    <text evidence="2">The sequence shown here is derived from an EMBL/GenBank/DDBJ whole genome shotgun (WGS) entry which is preliminary data.</text>
</comment>
<dbReference type="AlphaFoldDB" id="A0A427AVQ1"/>
<evidence type="ECO:0000313" key="3">
    <source>
        <dbReference type="Proteomes" id="UP000287651"/>
    </source>
</evidence>